<dbReference type="GO" id="GO:0010629">
    <property type="term" value="P:negative regulation of gene expression"/>
    <property type="evidence" value="ECO:0007669"/>
    <property type="project" value="TreeGrafter"/>
</dbReference>
<dbReference type="GO" id="GO:0070828">
    <property type="term" value="P:heterochromatin organization"/>
    <property type="evidence" value="ECO:0007669"/>
    <property type="project" value="TreeGrafter"/>
</dbReference>
<comment type="caution">
    <text evidence="8">The sequence shown here is derived from an EMBL/GenBank/DDBJ whole genome shotgun (WGS) entry which is preliminary data.</text>
</comment>
<dbReference type="SMART" id="SM00317">
    <property type="entry name" value="SET"/>
    <property type="match status" value="1"/>
</dbReference>
<evidence type="ECO:0000256" key="1">
    <source>
        <dbReference type="ARBA" id="ARBA00004123"/>
    </source>
</evidence>
<dbReference type="PROSITE" id="PS50868">
    <property type="entry name" value="POST_SET"/>
    <property type="match status" value="1"/>
</dbReference>
<dbReference type="InterPro" id="IPR046341">
    <property type="entry name" value="SET_dom_sf"/>
</dbReference>
<comment type="subcellular location">
    <subcellularLocation>
        <location evidence="1">Nucleus</location>
    </subcellularLocation>
</comment>
<dbReference type="PROSITE" id="PS50280">
    <property type="entry name" value="SET"/>
    <property type="match status" value="1"/>
</dbReference>
<gene>
    <name evidence="8" type="ORF">OSTQU699_LOCUS7288</name>
</gene>
<evidence type="ECO:0000256" key="4">
    <source>
        <dbReference type="ARBA" id="ARBA00022691"/>
    </source>
</evidence>
<dbReference type="EMBL" id="CAJHUC010001660">
    <property type="protein sequence ID" value="CAD7701931.1"/>
    <property type="molecule type" value="Genomic_DNA"/>
</dbReference>
<keyword evidence="4" id="KW-0949">S-adenosyl-L-methionine</keyword>
<evidence type="ECO:0000313" key="9">
    <source>
        <dbReference type="Proteomes" id="UP000708148"/>
    </source>
</evidence>
<name>A0A8S1J2G0_9CHLO</name>
<feature type="domain" description="Post-SET" evidence="7">
    <location>
        <begin position="246"/>
        <end position="262"/>
    </location>
</feature>
<dbReference type="InterPro" id="IPR051516">
    <property type="entry name" value="SETDB_methyltransferase"/>
</dbReference>
<reference evidence="8" key="1">
    <citation type="submission" date="2020-12" db="EMBL/GenBank/DDBJ databases">
        <authorList>
            <person name="Iha C."/>
        </authorList>
    </citation>
    <scope>NUCLEOTIDE SEQUENCE</scope>
</reference>
<keyword evidence="3" id="KW-0808">Transferase</keyword>
<keyword evidence="2" id="KW-0489">Methyltransferase</keyword>
<dbReference type="InterPro" id="IPR003616">
    <property type="entry name" value="Post-SET_dom"/>
</dbReference>
<dbReference type="PANTHER" id="PTHR46024">
    <property type="entry name" value="HISTONE-LYSINE N-METHYLTRANSFERASE EGGLESS"/>
    <property type="match status" value="1"/>
</dbReference>
<dbReference type="Gene3D" id="2.170.270.10">
    <property type="entry name" value="SET domain"/>
    <property type="match status" value="1"/>
</dbReference>
<evidence type="ECO:0000259" key="7">
    <source>
        <dbReference type="PROSITE" id="PS50868"/>
    </source>
</evidence>
<proteinExistence type="predicted"/>
<keyword evidence="9" id="KW-1185">Reference proteome</keyword>
<dbReference type="InterPro" id="IPR001214">
    <property type="entry name" value="SET_dom"/>
</dbReference>
<accession>A0A8S1J2G0</accession>
<dbReference type="GO" id="GO:0046974">
    <property type="term" value="F:histone H3K9 methyltransferase activity"/>
    <property type="evidence" value="ECO:0007669"/>
    <property type="project" value="TreeGrafter"/>
</dbReference>
<evidence type="ECO:0000256" key="3">
    <source>
        <dbReference type="ARBA" id="ARBA00022679"/>
    </source>
</evidence>
<evidence type="ECO:0000256" key="5">
    <source>
        <dbReference type="ARBA" id="ARBA00023242"/>
    </source>
</evidence>
<protein>
    <recommendedName>
        <fullName evidence="10">Histone-lysine N-methyltransferase</fullName>
    </recommendedName>
</protein>
<evidence type="ECO:0000313" key="8">
    <source>
        <dbReference type="EMBL" id="CAD7701931.1"/>
    </source>
</evidence>
<keyword evidence="5" id="KW-0539">Nucleus</keyword>
<dbReference type="AlphaFoldDB" id="A0A8S1J2G0"/>
<dbReference type="GO" id="GO:0005634">
    <property type="term" value="C:nucleus"/>
    <property type="evidence" value="ECO:0007669"/>
    <property type="project" value="UniProtKB-SubCell"/>
</dbReference>
<dbReference type="Pfam" id="PF00856">
    <property type="entry name" value="SET"/>
    <property type="match status" value="1"/>
</dbReference>
<evidence type="ECO:0000256" key="2">
    <source>
        <dbReference type="ARBA" id="ARBA00022603"/>
    </source>
</evidence>
<evidence type="ECO:0000259" key="6">
    <source>
        <dbReference type="PROSITE" id="PS50280"/>
    </source>
</evidence>
<organism evidence="8 9">
    <name type="scientific">Ostreobium quekettii</name>
    <dbReference type="NCBI Taxonomy" id="121088"/>
    <lineage>
        <taxon>Eukaryota</taxon>
        <taxon>Viridiplantae</taxon>
        <taxon>Chlorophyta</taxon>
        <taxon>core chlorophytes</taxon>
        <taxon>Ulvophyceae</taxon>
        <taxon>TCBD clade</taxon>
        <taxon>Bryopsidales</taxon>
        <taxon>Ostreobineae</taxon>
        <taxon>Ostreobiaceae</taxon>
        <taxon>Ostreobium</taxon>
    </lineage>
</organism>
<sequence>MPPSPEDFQYEMNIVLSESVEPLLEESMSQWRVFGCQRPREPPYFYEDGLLLEMNLVAGVFECGSSCGKECASNRVVAKGICYPLEIFYTGKSKGWGVRCSADIPAGAFVCKYTGELRTDVEAEEMENDEYLFDLSNFIKMRKKYLKGTLDTGDEIVPLPFSDDELRKDDYHGRYLVIDGRCKGNVSRFINHACGEKINLVGQPVLTPPFSNGLFYDIAFFAIRHIPAYEELTYDYGYLKGDVNNRQLECHCGARDCKKWLL</sequence>
<feature type="domain" description="SET" evidence="6">
    <location>
        <begin position="83"/>
        <end position="237"/>
    </location>
</feature>
<dbReference type="Proteomes" id="UP000708148">
    <property type="component" value="Unassembled WGS sequence"/>
</dbReference>
<dbReference type="GO" id="GO:0032259">
    <property type="term" value="P:methylation"/>
    <property type="evidence" value="ECO:0007669"/>
    <property type="project" value="UniProtKB-KW"/>
</dbReference>
<dbReference type="PANTHER" id="PTHR46024:SF1">
    <property type="entry name" value="HISTONE-LYSINE N-METHYLTRANSFERASE EGGLESS"/>
    <property type="match status" value="1"/>
</dbReference>
<dbReference type="OrthoDB" id="5792673at2759"/>
<dbReference type="SUPFAM" id="SSF82199">
    <property type="entry name" value="SET domain"/>
    <property type="match status" value="1"/>
</dbReference>
<evidence type="ECO:0008006" key="10">
    <source>
        <dbReference type="Google" id="ProtNLM"/>
    </source>
</evidence>